<sequence length="120" mass="13207">MMKVIGLTGTAGTGKTSVARFLKTLGAEVIEADAVAKELTALGEPLLKKIAAVFGEEFILPDGTLDRARLRQLIFRDEAARKKLEAITHPAIIAAIEKWLEELRRRVAGAWEDLLREQAQ</sequence>
<dbReference type="Pfam" id="PF01121">
    <property type="entry name" value="CoaE"/>
    <property type="match status" value="1"/>
</dbReference>
<dbReference type="PROSITE" id="PS51219">
    <property type="entry name" value="DPCK"/>
    <property type="match status" value="1"/>
</dbReference>
<accession>A0A7C2EJR5</accession>
<dbReference type="PANTHER" id="PTHR10695:SF46">
    <property type="entry name" value="BIFUNCTIONAL COENZYME A SYNTHASE-RELATED"/>
    <property type="match status" value="1"/>
</dbReference>
<dbReference type="GO" id="GO:0005524">
    <property type="term" value="F:ATP binding"/>
    <property type="evidence" value="ECO:0007669"/>
    <property type="project" value="UniProtKB-KW"/>
</dbReference>
<dbReference type="PANTHER" id="PTHR10695">
    <property type="entry name" value="DEPHOSPHO-COA KINASE-RELATED"/>
    <property type="match status" value="1"/>
</dbReference>
<name>A0A7C2EJR5_9THEO</name>
<dbReference type="GO" id="GO:0005737">
    <property type="term" value="C:cytoplasm"/>
    <property type="evidence" value="ECO:0007669"/>
    <property type="project" value="UniProtKB-UniRule"/>
</dbReference>
<dbReference type="Gene3D" id="3.40.50.300">
    <property type="entry name" value="P-loop containing nucleotide triphosphate hydrolases"/>
    <property type="match status" value="1"/>
</dbReference>
<dbReference type="GO" id="GO:0015937">
    <property type="term" value="P:coenzyme A biosynthetic process"/>
    <property type="evidence" value="ECO:0007669"/>
    <property type="project" value="UniProtKB-UniRule"/>
</dbReference>
<dbReference type="InterPro" id="IPR001977">
    <property type="entry name" value="Depp_CoAkinase"/>
</dbReference>
<keyword evidence="4" id="KW-0418">Kinase</keyword>
<organism evidence="4">
    <name type="scientific">Ammonifex degensii</name>
    <dbReference type="NCBI Taxonomy" id="42838"/>
    <lineage>
        <taxon>Bacteria</taxon>
        <taxon>Bacillati</taxon>
        <taxon>Bacillota</taxon>
        <taxon>Clostridia</taxon>
        <taxon>Thermoanaerobacterales</taxon>
        <taxon>Thermoanaerobacteraceae</taxon>
        <taxon>Ammonifex</taxon>
    </lineage>
</organism>
<evidence type="ECO:0000313" key="4">
    <source>
        <dbReference type="EMBL" id="HEL66207.1"/>
    </source>
</evidence>
<evidence type="ECO:0000256" key="2">
    <source>
        <dbReference type="ARBA" id="ARBA00022840"/>
    </source>
</evidence>
<keyword evidence="2" id="KW-0067">ATP-binding</keyword>
<dbReference type="AlphaFoldDB" id="A0A7C2EJR5"/>
<reference evidence="4" key="1">
    <citation type="journal article" date="2020" name="mSystems">
        <title>Genome- and Community-Level Interaction Insights into Carbon Utilization and Element Cycling Functions of Hydrothermarchaeota in Hydrothermal Sediment.</title>
        <authorList>
            <person name="Zhou Z."/>
            <person name="Liu Y."/>
            <person name="Xu W."/>
            <person name="Pan J."/>
            <person name="Luo Z.H."/>
            <person name="Li M."/>
        </authorList>
    </citation>
    <scope>NUCLEOTIDE SEQUENCE [LARGE SCALE GENOMIC DNA]</scope>
    <source>
        <strain evidence="4">SpSt-300</strain>
    </source>
</reference>
<comment type="caution">
    <text evidence="4">The sequence shown here is derived from an EMBL/GenBank/DDBJ whole genome shotgun (WGS) entry which is preliminary data.</text>
</comment>
<dbReference type="InterPro" id="IPR027417">
    <property type="entry name" value="P-loop_NTPase"/>
</dbReference>
<evidence type="ECO:0000256" key="3">
    <source>
        <dbReference type="NCBIfam" id="TIGR00152"/>
    </source>
</evidence>
<dbReference type="EMBL" id="DSMU01000378">
    <property type="protein sequence ID" value="HEL66207.1"/>
    <property type="molecule type" value="Genomic_DNA"/>
</dbReference>
<dbReference type="GO" id="GO:0004140">
    <property type="term" value="F:dephospho-CoA kinase activity"/>
    <property type="evidence" value="ECO:0007669"/>
    <property type="project" value="UniProtKB-UniRule"/>
</dbReference>
<proteinExistence type="predicted"/>
<dbReference type="EC" id="2.7.1.24" evidence="3"/>
<evidence type="ECO:0000256" key="1">
    <source>
        <dbReference type="ARBA" id="ARBA00022741"/>
    </source>
</evidence>
<dbReference type="CDD" id="cd02022">
    <property type="entry name" value="DPCK"/>
    <property type="match status" value="1"/>
</dbReference>
<keyword evidence="4" id="KW-0808">Transferase</keyword>
<gene>
    <name evidence="4" type="primary">coaE</name>
    <name evidence="4" type="ORF">ENQ34_05980</name>
</gene>
<keyword evidence="1" id="KW-0547">Nucleotide-binding</keyword>
<protein>
    <recommendedName>
        <fullName evidence="3">Dephospho-CoA kinase</fullName>
        <ecNumber evidence="3">2.7.1.24</ecNumber>
    </recommendedName>
</protein>
<dbReference type="SUPFAM" id="SSF52540">
    <property type="entry name" value="P-loop containing nucleoside triphosphate hydrolases"/>
    <property type="match status" value="1"/>
</dbReference>
<dbReference type="NCBIfam" id="TIGR00152">
    <property type="entry name" value="dephospho-CoA kinase"/>
    <property type="match status" value="1"/>
</dbReference>